<dbReference type="Pfam" id="PF04324">
    <property type="entry name" value="Fer2_BFD"/>
    <property type="match status" value="1"/>
</dbReference>
<evidence type="ECO:0000259" key="2">
    <source>
        <dbReference type="Pfam" id="PF04324"/>
    </source>
</evidence>
<name>W0HVV5_9GAMM</name>
<dbReference type="CDD" id="cd19946">
    <property type="entry name" value="GlpA-like_Fer2_BFD-like"/>
    <property type="match status" value="1"/>
</dbReference>
<feature type="domain" description="FAD/NAD(P)-binding" evidence="3">
    <location>
        <begin position="5"/>
        <end position="125"/>
    </location>
</feature>
<dbReference type="InterPro" id="IPR023753">
    <property type="entry name" value="FAD/NAD-binding_dom"/>
</dbReference>
<dbReference type="InterPro" id="IPR007419">
    <property type="entry name" value="BFD-like_2Fe2S-bd_dom"/>
</dbReference>
<feature type="domain" description="BFD-like [2Fe-2S]-binding" evidence="2">
    <location>
        <begin position="379"/>
        <end position="430"/>
    </location>
</feature>
<dbReference type="Gene3D" id="3.50.50.60">
    <property type="entry name" value="FAD/NAD(P)-binding domain"/>
    <property type="match status" value="2"/>
</dbReference>
<sequence>MTSWDAIVLGAGPAGIAAATRLAAGGARVLVIDENPAPGGQIWRGVETASAQRLALLGPDYRYGKQRVAALRASQATLALNTTLWRAEPEGTVWLKTPAGIERHQSAHLVLAVGAMERPVPRPGWTLPGITTIGGLQILLKKNGILPAGPLLLAGTGPLFYLYAMQCLKAGKQDLTLLDTALRRNWLRAAVALPRALGGEGSRYLYKGTGLLAALRLSRVAFFSGVHDIAIEQDASRDERVLRCVSGGKTRTFRAQHIGLHEGVIPDQHVARALGCEFLWDAVASTFIPRRSAQLESSTAGVFIAGDAGGIGGYAVAEAEGRLAASVILHRLGKLDAVAMEQECRQADRLRRRHLAARPLLDRLYATAPEVLAPPDQTLICRCEEVSCGAVRDALRQGASGPNQVKAFLRTGMGPCQGRLCAPTVAQLVATQRHLSPAQAGFYHIRPPFTPITVGELAALDQEKAPPDA</sequence>
<dbReference type="Proteomes" id="UP000019028">
    <property type="component" value="Chromosome"/>
</dbReference>
<dbReference type="HOGENOM" id="CLU_030705_1_0_6"/>
<dbReference type="Pfam" id="PF07992">
    <property type="entry name" value="Pyr_redox_2"/>
    <property type="match status" value="1"/>
</dbReference>
<organism evidence="4 5">
    <name type="scientific">Sodalis praecaptivus</name>
    <dbReference type="NCBI Taxonomy" id="1239307"/>
    <lineage>
        <taxon>Bacteria</taxon>
        <taxon>Pseudomonadati</taxon>
        <taxon>Pseudomonadota</taxon>
        <taxon>Gammaproteobacteria</taxon>
        <taxon>Enterobacterales</taxon>
        <taxon>Bruguierivoracaceae</taxon>
        <taxon>Sodalis</taxon>
    </lineage>
</organism>
<keyword evidence="1" id="KW-0560">Oxidoreductase</keyword>
<protein>
    <submittedName>
        <fullName evidence="4">BFD/(2Fe-2S)-binding domain-containing protein</fullName>
    </submittedName>
</protein>
<dbReference type="InterPro" id="IPR051691">
    <property type="entry name" value="Metab_Enz_Cyan_OpOx_G3PDH"/>
</dbReference>
<dbReference type="PANTHER" id="PTHR42949:SF3">
    <property type="entry name" value="ANAEROBIC GLYCEROL-3-PHOSPHATE DEHYDROGENASE SUBUNIT B"/>
    <property type="match status" value="1"/>
</dbReference>
<dbReference type="OrthoDB" id="9801699at2"/>
<dbReference type="PRINTS" id="PR00411">
    <property type="entry name" value="PNDRDTASEI"/>
</dbReference>
<keyword evidence="5" id="KW-1185">Reference proteome</keyword>
<dbReference type="PIRSF" id="PIRSF037495">
    <property type="entry name" value="Opine_OX_OoxA/HcnB"/>
    <property type="match status" value="1"/>
</dbReference>
<proteinExistence type="predicted"/>
<dbReference type="KEGG" id="sod:Sant_1594"/>
<dbReference type="SUPFAM" id="SSF51905">
    <property type="entry name" value="FAD/NAD(P)-binding domain"/>
    <property type="match status" value="1"/>
</dbReference>
<reference evidence="4 5" key="1">
    <citation type="journal article" date="2014" name="Genome Biol. Evol.">
        <title>Genome degeneration and adaptation in a nascent stage of symbiosis.</title>
        <authorList>
            <person name="Oakeson K.F."/>
            <person name="Gil R."/>
            <person name="Clayton A.L."/>
            <person name="Dunn D.M."/>
            <person name="von Niederhausern A.C."/>
            <person name="Hamil C."/>
            <person name="Aoyagi A."/>
            <person name="Duval B."/>
            <person name="Baca A."/>
            <person name="Silva F.J."/>
            <person name="Vallier A."/>
            <person name="Jackson D.G."/>
            <person name="Latorre A."/>
            <person name="Weiss R.B."/>
            <person name="Heddi A."/>
            <person name="Moya A."/>
            <person name="Dale C."/>
        </authorList>
    </citation>
    <scope>NUCLEOTIDE SEQUENCE [LARGE SCALE GENOMIC DNA]</scope>
    <source>
        <strain evidence="4 5">HS1</strain>
    </source>
</reference>
<dbReference type="InterPro" id="IPR036188">
    <property type="entry name" value="FAD/NAD-bd_sf"/>
</dbReference>
<dbReference type="Gene3D" id="1.10.10.1100">
    <property type="entry name" value="BFD-like [2Fe-2S]-binding domain"/>
    <property type="match status" value="1"/>
</dbReference>
<dbReference type="PRINTS" id="PR00368">
    <property type="entry name" value="FADPNR"/>
</dbReference>
<evidence type="ECO:0000313" key="5">
    <source>
        <dbReference type="Proteomes" id="UP000019028"/>
    </source>
</evidence>
<dbReference type="InterPro" id="IPR041854">
    <property type="entry name" value="BFD-like_2Fe2S-bd_dom_sf"/>
</dbReference>
<evidence type="ECO:0000259" key="3">
    <source>
        <dbReference type="Pfam" id="PF07992"/>
    </source>
</evidence>
<dbReference type="InterPro" id="IPR017224">
    <property type="entry name" value="Opine_Oxase_asu/HCN_bsu"/>
</dbReference>
<dbReference type="AlphaFoldDB" id="W0HVV5"/>
<accession>W0HVV5</accession>
<evidence type="ECO:0000313" key="4">
    <source>
        <dbReference type="EMBL" id="AHF76652.1"/>
    </source>
</evidence>
<dbReference type="PANTHER" id="PTHR42949">
    <property type="entry name" value="ANAEROBIC GLYCEROL-3-PHOSPHATE DEHYDROGENASE SUBUNIT B"/>
    <property type="match status" value="1"/>
</dbReference>
<gene>
    <name evidence="4" type="ORF">Sant_1594</name>
</gene>
<dbReference type="GO" id="GO:0016491">
    <property type="term" value="F:oxidoreductase activity"/>
    <property type="evidence" value="ECO:0007669"/>
    <property type="project" value="UniProtKB-KW"/>
</dbReference>
<evidence type="ECO:0000256" key="1">
    <source>
        <dbReference type="ARBA" id="ARBA00023002"/>
    </source>
</evidence>
<dbReference type="EMBL" id="CP006569">
    <property type="protein sequence ID" value="AHF76652.1"/>
    <property type="molecule type" value="Genomic_DNA"/>
</dbReference>
<dbReference type="PATRIC" id="fig|1239307.3.peg.1732"/>
<dbReference type="RefSeq" id="WP_025421786.1">
    <property type="nucleotide sequence ID" value="NZ_CP006569.1"/>
</dbReference>